<gene>
    <name evidence="1" type="ORF">LCGC14_1014730</name>
</gene>
<dbReference type="EMBL" id="LAZR01004014">
    <property type="protein sequence ID" value="KKN12605.1"/>
    <property type="molecule type" value="Genomic_DNA"/>
</dbReference>
<reference evidence="1" key="1">
    <citation type="journal article" date="2015" name="Nature">
        <title>Complex archaea that bridge the gap between prokaryotes and eukaryotes.</title>
        <authorList>
            <person name="Spang A."/>
            <person name="Saw J.H."/>
            <person name="Jorgensen S.L."/>
            <person name="Zaremba-Niedzwiedzka K."/>
            <person name="Martijn J."/>
            <person name="Lind A.E."/>
            <person name="van Eijk R."/>
            <person name="Schleper C."/>
            <person name="Guy L."/>
            <person name="Ettema T.J."/>
        </authorList>
    </citation>
    <scope>NUCLEOTIDE SEQUENCE</scope>
</reference>
<name>A0A0F9MZ69_9ZZZZ</name>
<evidence type="ECO:0000313" key="1">
    <source>
        <dbReference type="EMBL" id="KKN12605.1"/>
    </source>
</evidence>
<sequence>MKLKTTDVEKINRRICEIKGCPNKSYAMADSKFLCKMHFREKIPEKKLNYSRYINNLFKKTQI</sequence>
<protein>
    <submittedName>
        <fullName evidence="1">Uncharacterized protein</fullName>
    </submittedName>
</protein>
<dbReference type="AlphaFoldDB" id="A0A0F9MZ69"/>
<proteinExistence type="predicted"/>
<comment type="caution">
    <text evidence="1">The sequence shown here is derived from an EMBL/GenBank/DDBJ whole genome shotgun (WGS) entry which is preliminary data.</text>
</comment>
<accession>A0A0F9MZ69</accession>
<organism evidence="1">
    <name type="scientific">marine sediment metagenome</name>
    <dbReference type="NCBI Taxonomy" id="412755"/>
    <lineage>
        <taxon>unclassified sequences</taxon>
        <taxon>metagenomes</taxon>
        <taxon>ecological metagenomes</taxon>
    </lineage>
</organism>